<evidence type="ECO:0000313" key="12">
    <source>
        <dbReference type="EMBL" id="PJF48463.1"/>
    </source>
</evidence>
<evidence type="ECO:0000256" key="5">
    <source>
        <dbReference type="ARBA" id="ARBA00022856"/>
    </source>
</evidence>
<keyword evidence="3" id="KW-1003">Cell membrane</keyword>
<dbReference type="AlphaFoldDB" id="A0A2M8QF71"/>
<comment type="subcellular location">
    <subcellularLocation>
        <location evidence="1 10">Cell membrane</location>
        <topology evidence="1 10">Multi-pass membrane protein</topology>
    </subcellularLocation>
</comment>
<evidence type="ECO:0000256" key="9">
    <source>
        <dbReference type="ARBA" id="ARBA00024202"/>
    </source>
</evidence>
<dbReference type="GO" id="GO:0055085">
    <property type="term" value="P:transmembrane transport"/>
    <property type="evidence" value="ECO:0007669"/>
    <property type="project" value="InterPro"/>
</dbReference>
<dbReference type="InterPro" id="IPR000515">
    <property type="entry name" value="MetI-like"/>
</dbReference>
<dbReference type="InterPro" id="IPR025966">
    <property type="entry name" value="OppC_N"/>
</dbReference>
<feature type="transmembrane region" description="Helical" evidence="10">
    <location>
        <begin position="265"/>
        <end position="288"/>
    </location>
</feature>
<feature type="domain" description="ABC transmembrane type-1" evidence="11">
    <location>
        <begin position="99"/>
        <end position="288"/>
    </location>
</feature>
<keyword evidence="7 10" id="KW-1133">Transmembrane helix</keyword>
<evidence type="ECO:0000256" key="10">
    <source>
        <dbReference type="RuleBase" id="RU363032"/>
    </source>
</evidence>
<feature type="transmembrane region" description="Helical" evidence="10">
    <location>
        <begin position="219"/>
        <end position="244"/>
    </location>
</feature>
<evidence type="ECO:0000256" key="4">
    <source>
        <dbReference type="ARBA" id="ARBA00022692"/>
    </source>
</evidence>
<keyword evidence="5" id="KW-0571">Peptide transport</keyword>
<dbReference type="Proteomes" id="UP000230790">
    <property type="component" value="Unassembled WGS sequence"/>
</dbReference>
<keyword evidence="6" id="KW-0653">Protein transport</keyword>
<name>A0A2M8QF71_9CHLR</name>
<keyword evidence="4 10" id="KW-0812">Transmembrane</keyword>
<feature type="transmembrane region" description="Helical" evidence="10">
    <location>
        <begin position="39"/>
        <end position="60"/>
    </location>
</feature>
<organism evidence="12 13">
    <name type="scientific">Candidatus Thermofonsia Clade 3 bacterium</name>
    <dbReference type="NCBI Taxonomy" id="2364212"/>
    <lineage>
        <taxon>Bacteria</taxon>
        <taxon>Bacillati</taxon>
        <taxon>Chloroflexota</taxon>
        <taxon>Candidatus Thermofontia</taxon>
        <taxon>Candidatus Thermofonsia Clade 3</taxon>
    </lineage>
</organism>
<protein>
    <submittedName>
        <fullName evidence="12">Peptide ABC transporter permease</fullName>
    </submittedName>
</protein>
<evidence type="ECO:0000256" key="6">
    <source>
        <dbReference type="ARBA" id="ARBA00022927"/>
    </source>
</evidence>
<feature type="transmembrane region" description="Helical" evidence="10">
    <location>
        <begin position="161"/>
        <end position="181"/>
    </location>
</feature>
<comment type="similarity">
    <text evidence="9">Belongs to the binding-protein-dependent transport system permease family. OppBC subfamily.</text>
</comment>
<comment type="caution">
    <text evidence="12">The sequence shown here is derived from an EMBL/GenBank/DDBJ whole genome shotgun (WGS) entry which is preliminary data.</text>
</comment>
<evidence type="ECO:0000256" key="8">
    <source>
        <dbReference type="ARBA" id="ARBA00023136"/>
    </source>
</evidence>
<reference evidence="12 13" key="1">
    <citation type="submission" date="2017-11" db="EMBL/GenBank/DDBJ databases">
        <title>Evolution of Phototrophy in the Chloroflexi Phylum Driven by Horizontal Gene Transfer.</title>
        <authorList>
            <person name="Ward L.M."/>
            <person name="Hemp J."/>
            <person name="Shih P.M."/>
            <person name="Mcglynn S.E."/>
            <person name="Fischer W."/>
        </authorList>
    </citation>
    <scope>NUCLEOTIDE SEQUENCE [LARGE SCALE GENOMIC DNA]</scope>
    <source>
        <strain evidence="12">JP3_7</strain>
    </source>
</reference>
<evidence type="ECO:0000313" key="13">
    <source>
        <dbReference type="Proteomes" id="UP000230790"/>
    </source>
</evidence>
<dbReference type="PROSITE" id="PS50928">
    <property type="entry name" value="ABC_TM1"/>
    <property type="match status" value="1"/>
</dbReference>
<dbReference type="InterPro" id="IPR050366">
    <property type="entry name" value="BP-dependent_transpt_permease"/>
</dbReference>
<dbReference type="Pfam" id="PF12911">
    <property type="entry name" value="OppC_N"/>
    <property type="match status" value="1"/>
</dbReference>
<dbReference type="InterPro" id="IPR035906">
    <property type="entry name" value="MetI-like_sf"/>
</dbReference>
<proteinExistence type="inferred from homology"/>
<dbReference type="Gene3D" id="1.10.3720.10">
    <property type="entry name" value="MetI-like"/>
    <property type="match status" value="1"/>
</dbReference>
<feature type="transmembrane region" description="Helical" evidence="10">
    <location>
        <begin position="134"/>
        <end position="155"/>
    </location>
</feature>
<dbReference type="GO" id="GO:0015833">
    <property type="term" value="P:peptide transport"/>
    <property type="evidence" value="ECO:0007669"/>
    <property type="project" value="UniProtKB-KW"/>
</dbReference>
<dbReference type="PANTHER" id="PTHR43386:SF24">
    <property type="entry name" value="OLIGOPEPTIDE TRANSPORT SYSTEM PERMEASE PROTEIN AMID"/>
    <property type="match status" value="1"/>
</dbReference>
<sequence>MASTASVGSVIGKTVGSQIAISGGAFGAAWRRLKRNKPATVSAVIVILLILVAIFAPVLAPYGYDQSNIQDAGQFPNAKHLLGTDLLGRDLLSRLIYATRASLLVAFAVQLAALLVGVPFGFLAGLKRGVVENVLNAIVMVFNALPGFLFALFLVTALGSGIPQLIFALMVTTWIGYARIMRAEVLRLRNRDFVLAAQALGAGSWHIALRHLLPNSLTALIIAVALGIPGTIYAEAGLSFLGLGIRDPIPSWGKMISDGIPTLRLFWHLILFPLLALSTTTLSFMFLADALRDALDPSRGKR</sequence>
<evidence type="ECO:0000256" key="3">
    <source>
        <dbReference type="ARBA" id="ARBA00022475"/>
    </source>
</evidence>
<dbReference type="CDD" id="cd06261">
    <property type="entry name" value="TM_PBP2"/>
    <property type="match status" value="1"/>
</dbReference>
<dbReference type="PANTHER" id="PTHR43386">
    <property type="entry name" value="OLIGOPEPTIDE TRANSPORT SYSTEM PERMEASE PROTEIN APPC"/>
    <property type="match status" value="1"/>
</dbReference>
<evidence type="ECO:0000256" key="7">
    <source>
        <dbReference type="ARBA" id="ARBA00022989"/>
    </source>
</evidence>
<evidence type="ECO:0000256" key="1">
    <source>
        <dbReference type="ARBA" id="ARBA00004651"/>
    </source>
</evidence>
<keyword evidence="2 10" id="KW-0813">Transport</keyword>
<dbReference type="GO" id="GO:0005886">
    <property type="term" value="C:plasma membrane"/>
    <property type="evidence" value="ECO:0007669"/>
    <property type="project" value="UniProtKB-SubCell"/>
</dbReference>
<dbReference type="EMBL" id="PGTN01000014">
    <property type="protein sequence ID" value="PJF48463.1"/>
    <property type="molecule type" value="Genomic_DNA"/>
</dbReference>
<dbReference type="GO" id="GO:0015031">
    <property type="term" value="P:protein transport"/>
    <property type="evidence" value="ECO:0007669"/>
    <property type="project" value="UniProtKB-KW"/>
</dbReference>
<gene>
    <name evidence="12" type="ORF">CUN48_03470</name>
</gene>
<dbReference type="Pfam" id="PF00528">
    <property type="entry name" value="BPD_transp_1"/>
    <property type="match status" value="1"/>
</dbReference>
<evidence type="ECO:0000259" key="11">
    <source>
        <dbReference type="PROSITE" id="PS50928"/>
    </source>
</evidence>
<feature type="transmembrane region" description="Helical" evidence="10">
    <location>
        <begin position="101"/>
        <end position="122"/>
    </location>
</feature>
<keyword evidence="8 10" id="KW-0472">Membrane</keyword>
<dbReference type="SUPFAM" id="SSF161098">
    <property type="entry name" value="MetI-like"/>
    <property type="match status" value="1"/>
</dbReference>
<evidence type="ECO:0000256" key="2">
    <source>
        <dbReference type="ARBA" id="ARBA00022448"/>
    </source>
</evidence>
<accession>A0A2M8QF71</accession>